<dbReference type="InterPro" id="IPR036322">
    <property type="entry name" value="WD40_repeat_dom_sf"/>
</dbReference>
<dbReference type="InterPro" id="IPR001680">
    <property type="entry name" value="WD40_rpt"/>
</dbReference>
<organism evidence="6 7">
    <name type="scientific">Tilletiaria anomala (strain ATCC 24038 / CBS 436.72 / UBC 951)</name>
    <dbReference type="NCBI Taxonomy" id="1037660"/>
    <lineage>
        <taxon>Eukaryota</taxon>
        <taxon>Fungi</taxon>
        <taxon>Dikarya</taxon>
        <taxon>Basidiomycota</taxon>
        <taxon>Ustilaginomycotina</taxon>
        <taxon>Exobasidiomycetes</taxon>
        <taxon>Georgefischeriales</taxon>
        <taxon>Tilletiariaceae</taxon>
        <taxon>Tilletiaria</taxon>
    </lineage>
</organism>
<dbReference type="EMBL" id="JMSN01000163">
    <property type="protein sequence ID" value="KDN36596.1"/>
    <property type="molecule type" value="Genomic_DNA"/>
</dbReference>
<feature type="region of interest" description="Disordered" evidence="5">
    <location>
        <begin position="178"/>
        <end position="211"/>
    </location>
</feature>
<evidence type="ECO:0000256" key="4">
    <source>
        <dbReference type="PROSITE-ProRule" id="PRU00221"/>
    </source>
</evidence>
<comment type="function">
    <text evidence="3">Essential component of the cytosolic iron-sulfur (Fe/S) protein assembly machinery. Required for the maturation of extramitochondrial Fe/S proteins.</text>
</comment>
<sequence>MSAPPFYNALAIGLCALIVRLFGRFQDSRRFRKTQAPQNTLTMLEYSGRAVNGHPALKLVSELSAHQDKAWHLAWSPRKPLLATCSSDKNVKLHRFIFQPCPASASTISPTSELSRSASALSASVKVQFQLQEVIVTGHKRTVRQVAWSPSGRTLATASFDATVGIWERLEEPARTSASNNLSVDFGSNNLTRQNSSGQSQNNSSASDAPEWDCIGTLEGHDSECKSVAFSPKGDLLASCSRDKSVWIWEVHPDSEFECLSVLMEHSQDVKYVAWHPREELLASASYDDVIKLYLDDPSDDWYCYQTLTGHTSTVWSIAFSPCGNFLASASDDLSVRIWRRLTAAQAEKQGLKTYGQQPGRAGDHWACTNIIKGWHTRTIYSVSWGHSRSGSNGSLGRIATGGGDGNIFVFEITESEDTEKSLVPTATLAAALTDAHGVSDVNCVSWAPASLAGDDLAVFPDTLASSATAVAAASESSNAAARLSDVPASADDATKSVVTGDHRYMCDLLASAGDDGSVKVWAMPTSPFVPLDSQ</sequence>
<evidence type="ECO:0000256" key="2">
    <source>
        <dbReference type="ARBA" id="ARBA00022737"/>
    </source>
</evidence>
<dbReference type="InParanoid" id="A0A066V530"/>
<evidence type="ECO:0000313" key="6">
    <source>
        <dbReference type="EMBL" id="KDN36596.1"/>
    </source>
</evidence>
<feature type="compositionally biased region" description="Polar residues" evidence="5">
    <location>
        <begin position="178"/>
        <end position="193"/>
    </location>
</feature>
<dbReference type="OMA" id="WIWEEVE"/>
<reference evidence="6 7" key="1">
    <citation type="submission" date="2014-05" db="EMBL/GenBank/DDBJ databases">
        <title>Draft genome sequence of a rare smut relative, Tilletiaria anomala UBC 951.</title>
        <authorList>
            <consortium name="DOE Joint Genome Institute"/>
            <person name="Toome M."/>
            <person name="Kuo A."/>
            <person name="Henrissat B."/>
            <person name="Lipzen A."/>
            <person name="Tritt A."/>
            <person name="Yoshinaga Y."/>
            <person name="Zane M."/>
            <person name="Barry K."/>
            <person name="Grigoriev I.V."/>
            <person name="Spatafora J.W."/>
            <person name="Aimea M.C."/>
        </authorList>
    </citation>
    <scope>NUCLEOTIDE SEQUENCE [LARGE SCALE GENOMIC DNA]</scope>
    <source>
        <strain evidence="6 7">UBC 951</strain>
    </source>
</reference>
<evidence type="ECO:0000256" key="5">
    <source>
        <dbReference type="SAM" id="MobiDB-lite"/>
    </source>
</evidence>
<dbReference type="STRING" id="1037660.A0A066V530"/>
<evidence type="ECO:0000256" key="3">
    <source>
        <dbReference type="HAMAP-Rule" id="MF_03037"/>
    </source>
</evidence>
<dbReference type="PROSITE" id="PS00678">
    <property type="entry name" value="WD_REPEATS_1"/>
    <property type="match status" value="1"/>
</dbReference>
<dbReference type="SUPFAM" id="SSF50978">
    <property type="entry name" value="WD40 repeat-like"/>
    <property type="match status" value="1"/>
</dbReference>
<accession>A0A066V530</accession>
<dbReference type="GeneID" id="25266760"/>
<feature type="compositionally biased region" description="Low complexity" evidence="5">
    <location>
        <begin position="194"/>
        <end position="207"/>
    </location>
</feature>
<comment type="similarity">
    <text evidence="3">Belongs to the WD repeat CIA1 family.</text>
</comment>
<dbReference type="PROSITE" id="PS50294">
    <property type="entry name" value="WD_REPEATS_REGION"/>
    <property type="match status" value="4"/>
</dbReference>
<comment type="caution">
    <text evidence="6">The sequence shown here is derived from an EMBL/GenBank/DDBJ whole genome shotgun (WGS) entry which is preliminary data.</text>
</comment>
<dbReference type="Proteomes" id="UP000027361">
    <property type="component" value="Unassembled WGS sequence"/>
</dbReference>
<name>A0A066V530_TILAU</name>
<dbReference type="Pfam" id="PF00400">
    <property type="entry name" value="WD40"/>
    <property type="match status" value="6"/>
</dbReference>
<dbReference type="Gene3D" id="2.130.10.10">
    <property type="entry name" value="YVTN repeat-like/Quinoprotein amine dehydrogenase"/>
    <property type="match status" value="1"/>
</dbReference>
<dbReference type="PANTHER" id="PTHR19920:SF0">
    <property type="entry name" value="CYTOSOLIC IRON-SULFUR PROTEIN ASSEMBLY PROTEIN CIAO1-RELATED"/>
    <property type="match status" value="1"/>
</dbReference>
<dbReference type="AlphaFoldDB" id="A0A066V530"/>
<dbReference type="InterPro" id="IPR019775">
    <property type="entry name" value="WD40_repeat_CS"/>
</dbReference>
<dbReference type="InterPro" id="IPR020472">
    <property type="entry name" value="WD40_PAC1"/>
</dbReference>
<dbReference type="HOGENOM" id="CLU_000288_57_8_1"/>
<feature type="repeat" description="WD" evidence="4">
    <location>
        <begin position="136"/>
        <end position="168"/>
    </location>
</feature>
<evidence type="ECO:0000256" key="1">
    <source>
        <dbReference type="ARBA" id="ARBA00022574"/>
    </source>
</evidence>
<dbReference type="GO" id="GO:0097361">
    <property type="term" value="C:cytosolic [4Fe-4S] assembly targeting complex"/>
    <property type="evidence" value="ECO:0007669"/>
    <property type="project" value="InterPro"/>
</dbReference>
<dbReference type="RefSeq" id="XP_013240108.1">
    <property type="nucleotide sequence ID" value="XM_013384654.1"/>
</dbReference>
<dbReference type="CDD" id="cd00200">
    <property type="entry name" value="WD40"/>
    <property type="match status" value="1"/>
</dbReference>
<dbReference type="InterPro" id="IPR028608">
    <property type="entry name" value="CIAO1/Cia1"/>
</dbReference>
<dbReference type="SMART" id="SM00320">
    <property type="entry name" value="WD40"/>
    <property type="match status" value="7"/>
</dbReference>
<dbReference type="PANTHER" id="PTHR19920">
    <property type="entry name" value="WD40 PROTEIN CIAO1"/>
    <property type="match status" value="1"/>
</dbReference>
<protein>
    <recommendedName>
        <fullName evidence="3">Probable cytosolic iron-sulfur protein assembly protein 1</fullName>
    </recommendedName>
</protein>
<keyword evidence="2" id="KW-0677">Repeat</keyword>
<feature type="repeat" description="WD" evidence="4">
    <location>
        <begin position="218"/>
        <end position="251"/>
    </location>
</feature>
<dbReference type="PROSITE" id="PS50082">
    <property type="entry name" value="WD_REPEATS_2"/>
    <property type="match status" value="4"/>
</dbReference>
<dbReference type="InterPro" id="IPR015943">
    <property type="entry name" value="WD40/YVTN_repeat-like_dom_sf"/>
</dbReference>
<dbReference type="OrthoDB" id="284782at2759"/>
<feature type="repeat" description="WD" evidence="4">
    <location>
        <begin position="308"/>
        <end position="339"/>
    </location>
</feature>
<evidence type="ECO:0000313" key="7">
    <source>
        <dbReference type="Proteomes" id="UP000027361"/>
    </source>
</evidence>
<dbReference type="HAMAP" id="MF_03037">
    <property type="entry name" value="ciao1"/>
    <property type="match status" value="1"/>
</dbReference>
<keyword evidence="7" id="KW-1185">Reference proteome</keyword>
<dbReference type="GO" id="GO:0016226">
    <property type="term" value="P:iron-sulfur cluster assembly"/>
    <property type="evidence" value="ECO:0007669"/>
    <property type="project" value="UniProtKB-UniRule"/>
</dbReference>
<gene>
    <name evidence="3" type="primary">CIA1</name>
    <name evidence="6" type="ORF">K437DRAFT_276768</name>
</gene>
<keyword evidence="1 4" id="KW-0853">WD repeat</keyword>
<proteinExistence type="inferred from homology"/>
<feature type="repeat" description="WD" evidence="4">
    <location>
        <begin position="263"/>
        <end position="294"/>
    </location>
</feature>
<dbReference type="PRINTS" id="PR00320">
    <property type="entry name" value="GPROTEINBRPT"/>
</dbReference>